<keyword evidence="4" id="KW-0067">ATP-binding</keyword>
<dbReference type="NCBIfam" id="TIGR01494">
    <property type="entry name" value="ATPase_P-type"/>
    <property type="match status" value="2"/>
</dbReference>
<comment type="caution">
    <text evidence="11">The sequence shown here is derived from an EMBL/GenBank/DDBJ whole genome shotgun (WGS) entry which is preliminary data.</text>
</comment>
<sequence>MTAERSEFPPPASADGVVVPRGLSAEDVARSRAQFGSNIVPSNSSRSIWGILRSNVFTLFNGIVVACFALLAIMGRWQDAVFGFSAVANSIIGVWQEYSAKRQLDNLRVLHAPHAHAYRDGQLLELRREELVIGDLISVKAGDQIPADARVQTAFGLQLDESLLTGEEDAVDKVAGDALLSGASVVAGSGTAVLEKIGADSFAAKLTAEAKRFSLVNSEIRNGLNRVLRIVAWLLFPVMLIVVNGQIQAFGGWELAFTSGAWRDAAVGAVAAAIAMVPLGLLLMTSVAFAAGALKLGKQQVLVQELHAVEGLARVDVLCFDKTGTLTEGGVTYHETHLAPGLGFGREQPAGWELALASMAADEGANATAASFASGYPSSLAKPILREIPFTSQRKWSAIALAHDQAPGTWVLGGPDVILRKGLDDELLEQTAELADTGLRILALCYSRQELTHERAKAQWLPEDRRGVLILTLRERIRSDAAQTVRYFLEEGVDLRIISGDDPRTVTAVARQVGLIEPQERGLDARSLPENGEGLTDAMTNNRVFGRVSPTQKREMVRALQSRGHVVAMTGDGVNDVLALKEADLGIAMGNGSGASRAVSRLTLLDNQFQALPDVVLEGRKAIANVERLSMLYLSKTAWAILIAIIFGLLLWRYPFEPRQMSFLDGISIGLPAFVLALLPNTRRYLTGFFRRAVAFALPAGIIITLGVIAVVTVGLLFEQSTSQQQTAASLVLAVLSLWVLGLVCRPFRPILAVVIVGSVSVLIVSLYLPITVWFFGFAWPDAPVLWAVGVTCVLGCLALELHGQWRMRVAARELAENSLAPKQSSMPDA</sequence>
<dbReference type="InterPro" id="IPR059000">
    <property type="entry name" value="ATPase_P-type_domA"/>
</dbReference>
<dbReference type="SUPFAM" id="SSF56784">
    <property type="entry name" value="HAD-like"/>
    <property type="match status" value="1"/>
</dbReference>
<dbReference type="InterPro" id="IPR023214">
    <property type="entry name" value="HAD_sf"/>
</dbReference>
<dbReference type="EMBL" id="WBKB01000007">
    <property type="protein sequence ID" value="KAB1641858.1"/>
    <property type="molecule type" value="Genomic_DNA"/>
</dbReference>
<dbReference type="SUPFAM" id="SSF81665">
    <property type="entry name" value="Calcium ATPase, transmembrane domain M"/>
    <property type="match status" value="1"/>
</dbReference>
<dbReference type="Gene3D" id="2.70.150.10">
    <property type="entry name" value="Calcium-transporting ATPase, cytoplasmic transduction domain A"/>
    <property type="match status" value="1"/>
</dbReference>
<dbReference type="InterPro" id="IPR044492">
    <property type="entry name" value="P_typ_ATPase_HD_dom"/>
</dbReference>
<dbReference type="RefSeq" id="WP_158052809.1">
    <property type="nucleotide sequence ID" value="NZ_WBKB01000007.1"/>
</dbReference>
<feature type="transmembrane region" description="Helical" evidence="8">
    <location>
        <begin position="227"/>
        <end position="247"/>
    </location>
</feature>
<dbReference type="InterPro" id="IPR008250">
    <property type="entry name" value="ATPase_P-typ_transduc_dom_A_sf"/>
</dbReference>
<dbReference type="Pfam" id="PF00690">
    <property type="entry name" value="Cation_ATPase_N"/>
    <property type="match status" value="1"/>
</dbReference>
<feature type="domain" description="Cation-transporting P-type ATPase N-terminal" evidence="10">
    <location>
        <begin position="20"/>
        <end position="61"/>
    </location>
</feature>
<dbReference type="InterPro" id="IPR004014">
    <property type="entry name" value="ATPase_P-typ_cation-transptr_N"/>
</dbReference>
<evidence type="ECO:0000256" key="4">
    <source>
        <dbReference type="ARBA" id="ARBA00022840"/>
    </source>
</evidence>
<dbReference type="InterPro" id="IPR023299">
    <property type="entry name" value="ATPase_P-typ_cyto_dom_N"/>
</dbReference>
<dbReference type="SUPFAM" id="SSF81653">
    <property type="entry name" value="Calcium ATPase, transduction domain A"/>
    <property type="match status" value="1"/>
</dbReference>
<dbReference type="Proteomes" id="UP000433493">
    <property type="component" value="Unassembled WGS sequence"/>
</dbReference>
<keyword evidence="5" id="KW-1278">Translocase</keyword>
<dbReference type="Pfam" id="PF00702">
    <property type="entry name" value="Hydrolase"/>
    <property type="match status" value="1"/>
</dbReference>
<dbReference type="Gene3D" id="1.20.1110.10">
    <property type="entry name" value="Calcium-transporting ATPase, transmembrane domain"/>
    <property type="match status" value="1"/>
</dbReference>
<reference evidence="11 12" key="1">
    <citation type="submission" date="2019-09" db="EMBL/GenBank/DDBJ databases">
        <title>Phylogeny of genus Pseudoclavibacter and closely related genus.</title>
        <authorList>
            <person name="Li Y."/>
        </authorList>
    </citation>
    <scope>NUCLEOTIDE SEQUENCE [LARGE SCALE GENOMIC DNA]</scope>
    <source>
        <strain evidence="11 12">KCTC 13959</strain>
    </source>
</reference>
<evidence type="ECO:0000256" key="2">
    <source>
        <dbReference type="ARBA" id="ARBA00022692"/>
    </source>
</evidence>
<dbReference type="SFLD" id="SFLDF00027">
    <property type="entry name" value="p-type_atpase"/>
    <property type="match status" value="1"/>
</dbReference>
<feature type="transmembrane region" description="Helical" evidence="8">
    <location>
        <begin position="693"/>
        <end position="718"/>
    </location>
</feature>
<feature type="transmembrane region" description="Helical" evidence="8">
    <location>
        <begin position="56"/>
        <end position="74"/>
    </location>
</feature>
<dbReference type="InterPro" id="IPR001757">
    <property type="entry name" value="P_typ_ATPase"/>
</dbReference>
<evidence type="ECO:0000313" key="12">
    <source>
        <dbReference type="Proteomes" id="UP000433493"/>
    </source>
</evidence>
<dbReference type="Gene3D" id="3.40.1110.10">
    <property type="entry name" value="Calcium-transporting ATPase, cytoplasmic domain N"/>
    <property type="match status" value="1"/>
</dbReference>
<dbReference type="InterPro" id="IPR036412">
    <property type="entry name" value="HAD-like_sf"/>
</dbReference>
<dbReference type="PRINTS" id="PR00120">
    <property type="entry name" value="HATPASE"/>
</dbReference>
<dbReference type="OrthoDB" id="9814270at2"/>
<evidence type="ECO:0000256" key="6">
    <source>
        <dbReference type="ARBA" id="ARBA00022989"/>
    </source>
</evidence>
<keyword evidence="12" id="KW-1185">Reference proteome</keyword>
<gene>
    <name evidence="11" type="ORF">F8O05_11050</name>
</gene>
<evidence type="ECO:0000256" key="3">
    <source>
        <dbReference type="ARBA" id="ARBA00022741"/>
    </source>
</evidence>
<organism evidence="11 12">
    <name type="scientific">Gulosibacter chungangensis</name>
    <dbReference type="NCBI Taxonomy" id="979746"/>
    <lineage>
        <taxon>Bacteria</taxon>
        <taxon>Bacillati</taxon>
        <taxon>Actinomycetota</taxon>
        <taxon>Actinomycetes</taxon>
        <taxon>Micrococcales</taxon>
        <taxon>Microbacteriaceae</taxon>
        <taxon>Gulosibacter</taxon>
    </lineage>
</organism>
<evidence type="ECO:0000256" key="1">
    <source>
        <dbReference type="ARBA" id="ARBA00004651"/>
    </source>
</evidence>
<feature type="transmembrane region" description="Helical" evidence="8">
    <location>
        <begin position="785"/>
        <end position="803"/>
    </location>
</feature>
<dbReference type="SFLD" id="SFLDS00003">
    <property type="entry name" value="Haloacid_Dehalogenase"/>
    <property type="match status" value="1"/>
</dbReference>
<accession>A0A7J5B8Z8</accession>
<feature type="transmembrane region" description="Helical" evidence="8">
    <location>
        <begin position="724"/>
        <end position="744"/>
    </location>
</feature>
<dbReference type="SFLD" id="SFLDG00002">
    <property type="entry name" value="C1.7:_P-type_atpase_like"/>
    <property type="match status" value="1"/>
</dbReference>
<dbReference type="GO" id="GO:0016887">
    <property type="term" value="F:ATP hydrolysis activity"/>
    <property type="evidence" value="ECO:0007669"/>
    <property type="project" value="InterPro"/>
</dbReference>
<evidence type="ECO:0000313" key="11">
    <source>
        <dbReference type="EMBL" id="KAB1641858.1"/>
    </source>
</evidence>
<comment type="subcellular location">
    <subcellularLocation>
        <location evidence="1">Cell membrane</location>
        <topology evidence="1">Multi-pass membrane protein</topology>
    </subcellularLocation>
</comment>
<dbReference type="InterPro" id="IPR023298">
    <property type="entry name" value="ATPase_P-typ_TM_dom_sf"/>
</dbReference>
<evidence type="ECO:0000259" key="9">
    <source>
        <dbReference type="Pfam" id="PF00122"/>
    </source>
</evidence>
<proteinExistence type="predicted"/>
<feature type="transmembrane region" description="Helical" evidence="8">
    <location>
        <begin position="637"/>
        <end position="655"/>
    </location>
</feature>
<dbReference type="PROSITE" id="PS00154">
    <property type="entry name" value="ATPASE_E1_E2"/>
    <property type="match status" value="1"/>
</dbReference>
<feature type="transmembrane region" description="Helical" evidence="8">
    <location>
        <begin position="661"/>
        <end position="681"/>
    </location>
</feature>
<name>A0A7J5B8Z8_9MICO</name>
<feature type="domain" description="P-type ATPase A" evidence="9">
    <location>
        <begin position="110"/>
        <end position="209"/>
    </location>
</feature>
<keyword evidence="3" id="KW-0547">Nucleotide-binding</keyword>
<keyword evidence="6 8" id="KW-1133">Transmembrane helix</keyword>
<dbReference type="Gene3D" id="3.40.50.1000">
    <property type="entry name" value="HAD superfamily/HAD-like"/>
    <property type="match status" value="1"/>
</dbReference>
<dbReference type="AlphaFoldDB" id="A0A7J5B8Z8"/>
<keyword evidence="7 8" id="KW-0472">Membrane</keyword>
<dbReference type="PANTHER" id="PTHR42861">
    <property type="entry name" value="CALCIUM-TRANSPORTING ATPASE"/>
    <property type="match status" value="1"/>
</dbReference>
<keyword evidence="2 8" id="KW-0812">Transmembrane</keyword>
<feature type="transmembrane region" description="Helical" evidence="8">
    <location>
        <begin position="751"/>
        <end position="779"/>
    </location>
</feature>
<evidence type="ECO:0000256" key="7">
    <source>
        <dbReference type="ARBA" id="ARBA00023136"/>
    </source>
</evidence>
<evidence type="ECO:0000256" key="8">
    <source>
        <dbReference type="SAM" id="Phobius"/>
    </source>
</evidence>
<feature type="transmembrane region" description="Helical" evidence="8">
    <location>
        <begin position="267"/>
        <end position="294"/>
    </location>
</feature>
<dbReference type="InterPro" id="IPR018303">
    <property type="entry name" value="ATPase_P-typ_P_site"/>
</dbReference>
<dbReference type="PRINTS" id="PR00119">
    <property type="entry name" value="CATATPASE"/>
</dbReference>
<evidence type="ECO:0000256" key="5">
    <source>
        <dbReference type="ARBA" id="ARBA00022967"/>
    </source>
</evidence>
<evidence type="ECO:0000259" key="10">
    <source>
        <dbReference type="Pfam" id="PF00690"/>
    </source>
</evidence>
<dbReference type="GO" id="GO:0005524">
    <property type="term" value="F:ATP binding"/>
    <property type="evidence" value="ECO:0007669"/>
    <property type="project" value="UniProtKB-KW"/>
</dbReference>
<dbReference type="Pfam" id="PF00122">
    <property type="entry name" value="E1-E2_ATPase"/>
    <property type="match status" value="1"/>
</dbReference>
<protein>
    <submittedName>
        <fullName evidence="11">HAD-IC family P-type ATPase</fullName>
    </submittedName>
</protein>
<dbReference type="GO" id="GO:0005886">
    <property type="term" value="C:plasma membrane"/>
    <property type="evidence" value="ECO:0007669"/>
    <property type="project" value="UniProtKB-SubCell"/>
</dbReference>